<dbReference type="KEGG" id="hds:HSR122_0597"/>
<evidence type="ECO:0000313" key="4">
    <source>
        <dbReference type="Proteomes" id="UP000662973"/>
    </source>
</evidence>
<keyword evidence="1" id="KW-0812">Transmembrane</keyword>
<dbReference type="Proteomes" id="UP000662973">
    <property type="component" value="Chromosome"/>
</dbReference>
<feature type="transmembrane region" description="Helical" evidence="1">
    <location>
        <begin position="124"/>
        <end position="146"/>
    </location>
</feature>
<keyword evidence="1" id="KW-0472">Membrane</keyword>
<gene>
    <name evidence="3" type="ORF">HSR122_0597</name>
</gene>
<feature type="transmembrane region" description="Helical" evidence="1">
    <location>
        <begin position="152"/>
        <end position="171"/>
    </location>
</feature>
<sequence>MRPNAQSYQMFQRVTISESDVYYLLSNERRRETLTILWEFDDELTLRSLSEQIASIESETTPAPRPLRESVYNALHQTHLPKLATYGLVEYDPDRKLVRSNPESRSLARYMDTMAPVGISWGEYYRALGIFGLFTVVASLTSLPVFAAVDPLVFASGALALFALSTVYQLVGTLSRSLHSMTTLLGRYLP</sequence>
<dbReference type="AlphaFoldDB" id="A0A897N5Z1"/>
<feature type="domain" description="DUF7344" evidence="2">
    <location>
        <begin position="24"/>
        <end position="99"/>
    </location>
</feature>
<keyword evidence="1" id="KW-1133">Transmembrane helix</keyword>
<accession>A0A897N5Z1</accession>
<protein>
    <submittedName>
        <fullName evidence="3">Putative trancriptional regulator, ArsR family</fullName>
    </submittedName>
</protein>
<dbReference type="Pfam" id="PF24035">
    <property type="entry name" value="DUF7344"/>
    <property type="match status" value="1"/>
</dbReference>
<evidence type="ECO:0000313" key="3">
    <source>
        <dbReference type="EMBL" id="QSG08004.1"/>
    </source>
</evidence>
<dbReference type="InterPro" id="IPR055768">
    <property type="entry name" value="DUF7344"/>
</dbReference>
<evidence type="ECO:0000256" key="1">
    <source>
        <dbReference type="SAM" id="Phobius"/>
    </source>
</evidence>
<keyword evidence="4" id="KW-1185">Reference proteome</keyword>
<reference evidence="3 4" key="1">
    <citation type="submission" date="2020-11" db="EMBL/GenBank/DDBJ databases">
        <title>Carbohydrate-dependent, anaerobic sulfur respiration: A novel catabolism in halophilic archaea.</title>
        <authorList>
            <person name="Sorokin D.Y."/>
            <person name="Messina E."/>
            <person name="Smedile F."/>
            <person name="La Cono V."/>
            <person name="Hallsworth J.E."/>
            <person name="Yakimov M.M."/>
        </authorList>
    </citation>
    <scope>NUCLEOTIDE SEQUENCE [LARGE SCALE GENOMIC DNA]</scope>
    <source>
        <strain evidence="3 4">HSR12-2</strain>
    </source>
</reference>
<proteinExistence type="predicted"/>
<name>A0A897N5Z1_9EURY</name>
<organism evidence="3 4">
    <name type="scientific">Halapricum desulfuricans</name>
    <dbReference type="NCBI Taxonomy" id="2841257"/>
    <lineage>
        <taxon>Archaea</taxon>
        <taxon>Methanobacteriati</taxon>
        <taxon>Methanobacteriota</taxon>
        <taxon>Stenosarchaea group</taxon>
        <taxon>Halobacteria</taxon>
        <taxon>Halobacteriales</taxon>
        <taxon>Haloarculaceae</taxon>
        <taxon>Halapricum</taxon>
    </lineage>
</organism>
<dbReference type="EMBL" id="CP064788">
    <property type="protein sequence ID" value="QSG08004.1"/>
    <property type="molecule type" value="Genomic_DNA"/>
</dbReference>
<evidence type="ECO:0000259" key="2">
    <source>
        <dbReference type="Pfam" id="PF24035"/>
    </source>
</evidence>